<organism evidence="16 18">
    <name type="scientific">Mus musculus</name>
    <name type="common">Mouse</name>
    <dbReference type="NCBI Taxonomy" id="10090"/>
    <lineage>
        <taxon>Eukaryota</taxon>
        <taxon>Metazoa</taxon>
        <taxon>Chordata</taxon>
        <taxon>Craniata</taxon>
        <taxon>Vertebrata</taxon>
        <taxon>Euteleostomi</taxon>
        <taxon>Mammalia</taxon>
        <taxon>Eutheria</taxon>
        <taxon>Euarchontoglires</taxon>
        <taxon>Glires</taxon>
        <taxon>Rodentia</taxon>
        <taxon>Myomorpha</taxon>
        <taxon>Muroidea</taxon>
        <taxon>Muridae</taxon>
        <taxon>Murinae</taxon>
        <taxon>Mus</taxon>
        <taxon>Mus</taxon>
    </lineage>
</organism>
<protein>
    <recommendedName>
        <fullName evidence="12">Nuclear receptor coactivator</fullName>
    </recommendedName>
</protein>
<dbReference type="InterPro" id="IPR056193">
    <property type="entry name" value="bHLH_NCOA1-3"/>
</dbReference>
<dbReference type="HOGENOM" id="CLU_001988_0_0_1"/>
<evidence type="ECO:0007829" key="24">
    <source>
        <dbReference type="PubMed" id="21183079"/>
    </source>
</evidence>
<dbReference type="CDD" id="cd18950">
    <property type="entry name" value="bHLH-PAS_NCoA2_SRC2"/>
    <property type="match status" value="1"/>
</dbReference>
<reference evidence="25" key="7">
    <citation type="journal article" date="2013" name="Mol. Cell">
        <title>SIRT5-mediated lysine desuccinylation impacts diverse metabolic pathways.</title>
        <authorList>
            <person name="Park J."/>
            <person name="Chen Y."/>
            <person name="Tishkoff D.X."/>
            <person name="Peng C."/>
            <person name="Tan M."/>
            <person name="Dai L."/>
            <person name="Xie Z."/>
            <person name="Zhang Y."/>
            <person name="Zwaans B.M."/>
            <person name="Skinner M.E."/>
            <person name="Lombard D.B."/>
            <person name="Zhao Y."/>
        </authorList>
    </citation>
    <scope>IDENTIFICATION BY MASS SPECTROMETRY [LARGE SCALE ANALYSIS]</scope>
</reference>
<reference evidence="21" key="1">
    <citation type="journal article" date="2007" name="Proc. Natl. Acad. Sci. U.S.A.">
        <title>Large-scale phosphorylation analysis of mouse liver.</title>
        <authorList>
            <person name="Villen J."/>
            <person name="Beausoleil S.A."/>
            <person name="Gerber S.A."/>
            <person name="Gygi S.P."/>
        </authorList>
    </citation>
    <scope>IDENTIFICATION BY MASS SPECTROMETRY [LARGE SCALE ANALYSIS]</scope>
</reference>
<dbReference type="Pfam" id="PF07469">
    <property type="entry name" value="DUF1518"/>
    <property type="match status" value="1"/>
</dbReference>
<evidence type="ECO:0007829" key="19">
    <source>
        <dbReference type="PeptideAtlas" id="E9PV80"/>
    </source>
</evidence>
<dbReference type="ExpressionAtlas" id="E9PV80">
    <property type="expression patterns" value="baseline and differential"/>
</dbReference>
<keyword evidence="8 12" id="KW-0804">Transcription</keyword>
<sequence length="1393" mass="151354">MSGMGENTSDPSRAETRKRKECPDQLGPSPKRSTEKRNREQENKYIEELAELIFANFNDIDNFNFKPDKCAILKETVKQIRQIKEQEKAAAANIDEVQKSDVSSTGQGVIDKDALGPMMLEALDGFFFVVNLEGSVVFVSENVTQYLRYNQEELMNKSVYSILHVGDHTEFVKNLLPKSMVNGGSWSGEPPRRSSHTFNCRMLVKPLPDSEEEGHDSQEAHQKYEAMQCFAVSQPKSIKEEGEDLQSCLICVARRVPMKERPTLPSSESFTTRQDLQGKITSLDTSTMRAAMKPGWEDLVRRCIQKFHTQHEGESLSYAKRHHHEVLRQGLAFSQIYRFSLSDGTLVAAQTKSKLIRSQTTNEPQLVISLHMLHREQNVCVMNPDLTGQAMGKPLNPISSSSPAHQALCSGNPGQDMTLGSNINFPMNGPKEQMGMPMGRFGGSGGMNHVSGMQATTPQGSNYALKMNSPSQSSPGMNPGQASSVLSPRQRMSPGVAGSPRIPPSQFSPAGSLHSPVGVCSSTGNSHSYTNSSLNALQALSEGHGVSLGSSLASPDLKMGNLQNSPVNMNPPPLSKMGSLDSKDCFGLYGEPSEGTTGQAEASCHPEEQKGPNDSSMPQAASGDRAEGHSRLHDSKGQTKLLQLLTTKSDQMEPSPLPSSLSDTNKDSTGSLPGPGSTHGTSLKEKHKILHRLLQDSSSPVDLAKLTAEATGKELSQESSSTAPGSEVTVKQEPASPKKKENALLRYLLDKDDTKDIGLPEITPKLERLDSKTDPASNTKLIAMKTVKEEVSFEPSDQPGSELDNLEEILDDLQNSQLPQLFPDTRPGAPTGSVDKQAIINDLMQLTADSSPVPPAGAQKAALRMSQSRMIGSSTSRPSMPSGEWAPQSPAVRVTCAATTGAMNRPVQGGMIRNPTASIPMRANSQPGQRQMLQSQVMNIGPSELEMNMGGPQYNQQQAPPNQTAPWPESILPIDQASFASQNRQPFGSSPDDLLCPHPAAESPSDEGALLDQLYLALRNFDGLEEIDRALGIPELVSQSQAVDAEQFSSQESSIMLEQKPPVFPQQYASQAQMAQGGYNPMQDPNFHTMGQRPNYTTLRMQPRPGLRPTGIVQNQPNQLRLQLQHRLQAQQNRQPLMNQISSVSNVNLTLRPGVPTQAPINAQMLAQRQREILNQHLRQRQMQQQVQQRTLMMRGQGLNVTPSMVAPAGLPAAMSNPRIPQANAQQFPFPPNYGISQQPDPGFTGATTPQSPLMSPRMAHTQSPMMQQSQANPAYQPTSDMNGWAQGSMGGNSMFSQQSPPHFGQQANTSMYSNNMNISVSMATNTGGLSSMNQMTGQMSMTSVTSVPTSGLPSMGPEQVNDPALRGGNLFPNQLPGMDMIKQEGDASRKYC</sequence>
<reference evidence="16" key="6">
    <citation type="journal article" date="2011" name="PLoS Biol.">
        <title>Modernizing reference genome assemblies.</title>
        <authorList>
            <person name="Church D.M."/>
            <person name="Schneider V.A."/>
            <person name="Graves T."/>
            <person name="Auger K."/>
            <person name="Cunningham F."/>
            <person name="Bouk N."/>
            <person name="Chen H.C."/>
            <person name="Agarwala R."/>
            <person name="McLaren W.M."/>
            <person name="Ritchie G.R."/>
            <person name="Albracht D."/>
            <person name="Kremitzki M."/>
            <person name="Rock S."/>
            <person name="Kotkiewicz H."/>
            <person name="Kremitzki C."/>
            <person name="Wollam A."/>
            <person name="Trani L."/>
            <person name="Fulton L."/>
            <person name="Fulton R."/>
            <person name="Matthews L."/>
            <person name="Whitehead S."/>
            <person name="Chow W."/>
            <person name="Torrance J."/>
            <person name="Dunn M."/>
            <person name="Harden G."/>
            <person name="Threadgold G."/>
            <person name="Wood J."/>
            <person name="Collins J."/>
            <person name="Heath P."/>
            <person name="Griffiths G."/>
            <person name="Pelan S."/>
            <person name="Grafham D."/>
            <person name="Eichler E.E."/>
            <person name="Weinstock G."/>
            <person name="Mardis E.R."/>
            <person name="Wilson R.K."/>
            <person name="Howe K."/>
            <person name="Flicek P."/>
            <person name="Hubbard T."/>
        </authorList>
    </citation>
    <scope>NUCLEOTIDE SEQUENCE [LARGE SCALE GENOMIC DNA]</scope>
    <source>
        <strain evidence="16">C57BL/6J</strain>
    </source>
</reference>
<dbReference type="AGR" id="MGI:1276533"/>
<dbReference type="GeneTree" id="ENSGT00950000183021"/>
<evidence type="ECO:0007829" key="22">
    <source>
        <dbReference type="PubMed" id="17525332"/>
    </source>
</evidence>
<evidence type="ECO:0000313" key="18">
    <source>
        <dbReference type="Proteomes" id="UP000000589"/>
    </source>
</evidence>
<dbReference type="FunFam" id="3.30.450.20:FF:000008">
    <property type="entry name" value="Nuclear receptor coactivator"/>
    <property type="match status" value="1"/>
</dbReference>
<dbReference type="FunFam" id="3.30.450.20:FF:000007">
    <property type="entry name" value="Nuclear receptor coactivator"/>
    <property type="match status" value="1"/>
</dbReference>
<evidence type="ECO:0007829" key="23">
    <source>
        <dbReference type="PubMed" id="19144319"/>
    </source>
</evidence>
<evidence type="ECO:0000256" key="3">
    <source>
        <dbReference type="ARBA" id="ARBA00022481"/>
    </source>
</evidence>
<accession>E9PV80</accession>
<dbReference type="ProteomicsDB" id="343148"/>
<reference evidence="24" key="5">
    <citation type="journal article" date="2010" name="Cell">
        <title>A tissue-specific atlas of mouse protein phosphorylation and expression.</title>
        <authorList>
            <person name="Huttlin E.L."/>
            <person name="Jedrychowski M.P."/>
            <person name="Elias J.E."/>
            <person name="Goswami T."/>
            <person name="Rad R."/>
            <person name="Beausoleil S.A."/>
            <person name="Villen J."/>
            <person name="Haas W."/>
            <person name="Sowa M.E."/>
            <person name="Gygi S.P."/>
        </authorList>
    </citation>
    <scope>IDENTIFICATION BY MASS SPECTROMETRY [LARGE SCALE ANALYSIS]</scope>
</reference>
<evidence type="ECO:0000256" key="10">
    <source>
        <dbReference type="ARBA" id="ARBA00054362"/>
    </source>
</evidence>
<dbReference type="InterPro" id="IPR014920">
    <property type="entry name" value="Nuc_rcpt_coact_Ncoa-typ"/>
</dbReference>
<dbReference type="BioGRID-ORCS" id="17978">
    <property type="hits" value="4 hits in 83 CRISPR screens"/>
</dbReference>
<dbReference type="GO" id="GO:0016922">
    <property type="term" value="F:nuclear receptor binding"/>
    <property type="evidence" value="ECO:0007669"/>
    <property type="project" value="UniProtKB-UniRule"/>
</dbReference>
<dbReference type="RefSeq" id="XP_030107955.1">
    <property type="nucleotide sequence ID" value="XM_030252095.2"/>
</dbReference>
<feature type="region of interest" description="Disordered" evidence="13">
    <location>
        <begin position="1240"/>
        <end position="1259"/>
    </location>
</feature>
<dbReference type="InterPro" id="IPR017426">
    <property type="entry name" value="Nuclear_rcpt_coactivator"/>
</dbReference>
<reference evidence="26" key="8">
    <citation type="journal article" date="2014" name="Mol. Cell. Proteomics">
        <title>Immunoaffinity enrichment and mass spectrometry analysis of protein methylation.</title>
        <authorList>
            <person name="Guo A."/>
            <person name="Gu H."/>
            <person name="Zhou J."/>
            <person name="Mulhern D."/>
            <person name="Wang Y."/>
            <person name="Lee K.A."/>
            <person name="Yang V."/>
            <person name="Aguiar M."/>
            <person name="Kornhauser J."/>
            <person name="Jia X."/>
            <person name="Ren J."/>
            <person name="Beausoleil S.A."/>
            <person name="Silva J.C."/>
            <person name="Vemulapalli V."/>
            <person name="Bedford M.T."/>
            <person name="Comb M.J."/>
        </authorList>
    </citation>
    <scope>IDENTIFICATION BY MASS SPECTROMETRY [LARGE SCALE ANALYSIS]</scope>
</reference>
<dbReference type="InterPro" id="IPR032565">
    <property type="entry name" value="NCOA2/3_DUF4927"/>
</dbReference>
<evidence type="ECO:0000256" key="11">
    <source>
        <dbReference type="ARBA" id="ARBA00064983"/>
    </source>
</evidence>
<evidence type="ECO:0000256" key="1">
    <source>
        <dbReference type="ARBA" id="ARBA00004123"/>
    </source>
</evidence>
<feature type="compositionally biased region" description="Basic and acidic residues" evidence="13">
    <location>
        <begin position="624"/>
        <end position="636"/>
    </location>
</feature>
<dbReference type="Pfam" id="PF16279">
    <property type="entry name" value="DUF4927"/>
    <property type="match status" value="1"/>
</dbReference>
<dbReference type="GeneID" id="17978"/>
<dbReference type="Pfam" id="PF14598">
    <property type="entry name" value="PAS_11"/>
    <property type="match status" value="1"/>
</dbReference>
<evidence type="ECO:0007829" key="25">
    <source>
        <dbReference type="PubMed" id="23806337"/>
    </source>
</evidence>
<dbReference type="Pfam" id="PF16665">
    <property type="entry name" value="NCOA_u2"/>
    <property type="match status" value="1"/>
</dbReference>
<dbReference type="InterPro" id="IPR009110">
    <property type="entry name" value="Nuc_rcpt_coact"/>
</dbReference>
<dbReference type="InterPro" id="IPR014935">
    <property type="entry name" value="SRC/p160_LXXLL"/>
</dbReference>
<dbReference type="Bgee" id="ENSMUSG00000005886">
    <property type="expression patterns" value="Expressed in substantia nigra and 231 other cell types or tissues"/>
</dbReference>
<dbReference type="Gene3D" id="4.10.280.10">
    <property type="entry name" value="Helix-loop-helix DNA-binding domain"/>
    <property type="match status" value="1"/>
</dbReference>
<dbReference type="SMART" id="SM00091">
    <property type="entry name" value="PAS"/>
    <property type="match status" value="1"/>
</dbReference>
<dbReference type="GO" id="GO:1904017">
    <property type="term" value="P:cellular response to Thyroglobulin triiodothyronine"/>
    <property type="evidence" value="ECO:0007669"/>
    <property type="project" value="UniProtKB-ARBA"/>
</dbReference>
<evidence type="ECO:0000256" key="8">
    <source>
        <dbReference type="ARBA" id="ARBA00023163"/>
    </source>
</evidence>
<dbReference type="Ensembl" id="ENSMUST00000068304.13">
    <property type="protein sequence ID" value="ENSMUSP00000069509.7"/>
    <property type="gene ID" value="ENSMUSG00000005886.15"/>
</dbReference>
<evidence type="ECO:0000256" key="5">
    <source>
        <dbReference type="ARBA" id="ARBA00023015"/>
    </source>
</evidence>
<keyword evidence="6" id="KW-0090">Biological rhythms</keyword>
<gene>
    <name evidence="16 17" type="primary">Ncoa2</name>
</gene>
<evidence type="ECO:0000256" key="4">
    <source>
        <dbReference type="ARBA" id="ARBA00022737"/>
    </source>
</evidence>
<dbReference type="SMART" id="SM00353">
    <property type="entry name" value="HLH"/>
    <property type="match status" value="1"/>
</dbReference>
<reference evidence="23" key="3">
    <citation type="journal article" date="2009" name="Immunity">
        <title>The phagosomal proteome in interferon-gamma-activated macrophages.</title>
        <authorList>
            <person name="Trost M."/>
            <person name="English L."/>
            <person name="Lemieux S."/>
            <person name="Courcelles M."/>
            <person name="Desjardins M."/>
            <person name="Thibault P."/>
        </authorList>
    </citation>
    <scope>IDENTIFICATION BY MASS SPECTROMETRY [LARGE SCALE ANALYSIS]</scope>
</reference>
<dbReference type="GO" id="GO:0045944">
    <property type="term" value="P:positive regulation of transcription by RNA polymerase II"/>
    <property type="evidence" value="ECO:0007669"/>
    <property type="project" value="UniProtKB-ARBA"/>
</dbReference>
<dbReference type="OrthoDB" id="10035882at2759"/>
<feature type="region of interest" description="Disordered" evidence="13">
    <location>
        <begin position="1"/>
        <end position="40"/>
    </location>
</feature>
<dbReference type="CTD" id="10499"/>
<evidence type="ECO:0000256" key="12">
    <source>
        <dbReference type="PIRNR" id="PIRNR038181"/>
    </source>
</evidence>
<evidence type="ECO:0000256" key="9">
    <source>
        <dbReference type="ARBA" id="ARBA00023242"/>
    </source>
</evidence>
<keyword evidence="19 20" id="KW-1267">Proteomics identification</keyword>
<evidence type="ECO:0000256" key="7">
    <source>
        <dbReference type="ARBA" id="ARBA00023159"/>
    </source>
</evidence>
<keyword evidence="4" id="KW-0677">Repeat</keyword>
<dbReference type="Gene3D" id="6.10.140.20">
    <property type="entry name" value="Nuclear receptor coactivator, Ncoa-type, interlocking domain"/>
    <property type="match status" value="1"/>
</dbReference>
<evidence type="ECO:0000256" key="6">
    <source>
        <dbReference type="ARBA" id="ARBA00023108"/>
    </source>
</evidence>
<dbReference type="GO" id="GO:0003682">
    <property type="term" value="F:chromatin binding"/>
    <property type="evidence" value="ECO:0007669"/>
    <property type="project" value="UniProtKB-ARBA"/>
</dbReference>
<dbReference type="InterPro" id="IPR035965">
    <property type="entry name" value="PAS-like_dom_sf"/>
</dbReference>
<dbReference type="SUPFAM" id="SSF47459">
    <property type="entry name" value="HLH, helix-loop-helix DNA-binding domain"/>
    <property type="match status" value="1"/>
</dbReference>
<name>E9PV80_MOUSE</name>
<comment type="subunit">
    <text evidence="11">Present in a complex containing NCOA3, IKKA, IKKB, IKBKG and CREBBP. Present in a complex containing CARM1 and EP300/P300. Interacts (via C-terminus) with CREBBP. Interacts (via LXXLL 1, 2 and 3 motifs) with RORA (via AF-2 motif). Interacts (via LXXLL 1, 2 and 3 motifs) with RORC (via AF-2 motif). Interacts with APEX1. Interacts with BMAL1. Interacts with CARM1. Interacts with CASP8AP2. Interacts with CLOCK. Interacts with DDX5. Interacts with ESR1. Interacts with HIF1A. Interacts with NCOA1. Interacts with NR4A1/Nur77. Interacts with NR4A3; potentiates the activity of the NR4A3. Interacts with NR1H3. Interacts with NR3C1. Interacts with NR3C2. Interacts with PSMB9. Interacts with RARA. Interacts with RXRA. Interacts with RWDD3. Interacts with TTLL5/STAMP. Interacts with NR5A2.</text>
</comment>
<dbReference type="MGI" id="MGI:1276533">
    <property type="gene designation" value="Ncoa2"/>
</dbReference>
<feature type="compositionally biased region" description="Polar residues" evidence="13">
    <location>
        <begin position="467"/>
        <end position="487"/>
    </location>
</feature>
<keyword evidence="5 12" id="KW-0805">Transcription regulation</keyword>
<dbReference type="Proteomes" id="UP000000589">
    <property type="component" value="Chromosome 1"/>
</dbReference>
<dbReference type="Pfam" id="PF08815">
    <property type="entry name" value="Nuc_rec_co-act"/>
    <property type="match status" value="1"/>
</dbReference>
<dbReference type="Pfam" id="PF23172">
    <property type="entry name" value="bHLH_NCOA"/>
    <property type="match status" value="1"/>
</dbReference>
<evidence type="ECO:0000313" key="17">
    <source>
        <dbReference type="MGI" id="MGI:1276533"/>
    </source>
</evidence>
<dbReference type="InterPro" id="IPR036638">
    <property type="entry name" value="HLH_DNA-bd_sf"/>
</dbReference>
<dbReference type="Antibodypedia" id="6252">
    <property type="antibodies" value="306 antibodies from 32 providers"/>
</dbReference>
<feature type="domain" description="PAS" evidence="14">
    <location>
        <begin position="119"/>
        <end position="183"/>
    </location>
</feature>
<keyword evidence="9 12" id="KW-0539">Nucleus</keyword>
<dbReference type="Gene3D" id="3.30.450.20">
    <property type="entry name" value="PAS domain"/>
    <property type="match status" value="2"/>
</dbReference>
<evidence type="ECO:0000313" key="16">
    <source>
        <dbReference type="Ensembl" id="ENSMUSP00000080413.5"/>
    </source>
</evidence>
<evidence type="ECO:0007829" key="20">
    <source>
        <dbReference type="ProteomicsDB" id="E9PV80"/>
    </source>
</evidence>
<dbReference type="GO" id="GO:0048511">
    <property type="term" value="P:rhythmic process"/>
    <property type="evidence" value="ECO:0007669"/>
    <property type="project" value="UniProtKB-KW"/>
</dbReference>
<dbReference type="Ensembl" id="ENSMUST00000081713.11">
    <property type="protein sequence ID" value="ENSMUSP00000080413.5"/>
    <property type="gene ID" value="ENSMUSG00000005886.15"/>
</dbReference>
<reference evidence="16 18" key="4">
    <citation type="journal article" date="2009" name="PLoS Biol.">
        <title>Lineage-specific biology revealed by a finished genome assembly of the mouse.</title>
        <authorList>
            <consortium name="Mouse Genome Sequencing Consortium"/>
            <person name="Church D.M."/>
            <person name="Goodstadt L."/>
            <person name="Hillier L.W."/>
            <person name="Zody M.C."/>
            <person name="Goldstein S."/>
            <person name="She X."/>
            <person name="Bult C.J."/>
            <person name="Agarwala R."/>
            <person name="Cherry J.L."/>
            <person name="DiCuccio M."/>
            <person name="Hlavina W."/>
            <person name="Kapustin Y."/>
            <person name="Meric P."/>
            <person name="Maglott D."/>
            <person name="Birtle Z."/>
            <person name="Marques A.C."/>
            <person name="Graves T."/>
            <person name="Zhou S."/>
            <person name="Teague B."/>
            <person name="Potamousis K."/>
            <person name="Churas C."/>
            <person name="Place M."/>
            <person name="Herschleb J."/>
            <person name="Runnheim R."/>
            <person name="Forrest D."/>
            <person name="Amos-Landgraf J."/>
            <person name="Schwartz D.C."/>
            <person name="Cheng Z."/>
            <person name="Lindblad-Toh K."/>
            <person name="Eichler E.E."/>
            <person name="Ponting C.P."/>
        </authorList>
    </citation>
    <scope>NUCLEOTIDE SEQUENCE [LARGE SCALE GENOMIC DNA]</scope>
    <source>
        <strain evidence="16 18">C57BL/6J</strain>
    </source>
</reference>
<dbReference type="GO" id="GO:0005634">
    <property type="term" value="C:nucleus"/>
    <property type="evidence" value="ECO:0007669"/>
    <property type="project" value="UniProtKB-SubCell"/>
</dbReference>
<evidence type="ECO:0000259" key="15">
    <source>
        <dbReference type="PROSITE" id="PS50888"/>
    </source>
</evidence>
<dbReference type="PROSITE" id="PS50112">
    <property type="entry name" value="PAS"/>
    <property type="match status" value="1"/>
</dbReference>
<feature type="region of interest" description="Disordered" evidence="13">
    <location>
        <begin position="648"/>
        <end position="742"/>
    </location>
</feature>
<feature type="compositionally biased region" description="Polar residues" evidence="13">
    <location>
        <begin position="1"/>
        <end position="11"/>
    </location>
</feature>
<dbReference type="RefSeq" id="NP_001289631.1">
    <property type="nucleotide sequence ID" value="NM_001302702.1"/>
</dbReference>
<dbReference type="PANTHER" id="PTHR10684:SF2">
    <property type="entry name" value="NUCLEAR RECEPTOR COACTIVATOR 2"/>
    <property type="match status" value="1"/>
</dbReference>
<dbReference type="InterPro" id="IPR028822">
    <property type="entry name" value="NCOA2_bHLH"/>
</dbReference>
<feature type="region of interest" description="Disordered" evidence="13">
    <location>
        <begin position="557"/>
        <end position="636"/>
    </location>
</feature>
<feature type="region of interest" description="Disordered" evidence="13">
    <location>
        <begin position="467"/>
        <end position="513"/>
    </location>
</feature>
<dbReference type="PROSITE" id="PS50888">
    <property type="entry name" value="BHLH"/>
    <property type="match status" value="1"/>
</dbReference>
<dbReference type="CDD" id="cd00130">
    <property type="entry name" value="PAS"/>
    <property type="match status" value="1"/>
</dbReference>
<feature type="domain" description="BHLH" evidence="15">
    <location>
        <begin position="26"/>
        <end position="83"/>
    </location>
</feature>
<dbReference type="RefSeq" id="XP_036018607.1">
    <property type="nucleotide sequence ID" value="XM_036162714.1"/>
</dbReference>
<dbReference type="SMART" id="SM01151">
    <property type="entry name" value="DUF1518"/>
    <property type="match status" value="1"/>
</dbReference>
<evidence type="ECO:0000256" key="13">
    <source>
        <dbReference type="SAM" id="MobiDB-lite"/>
    </source>
</evidence>
<proteinExistence type="evidence at protein level"/>
<dbReference type="GO" id="GO:0046983">
    <property type="term" value="F:protein dimerization activity"/>
    <property type="evidence" value="ECO:0007669"/>
    <property type="project" value="InterPro"/>
</dbReference>
<keyword evidence="18" id="KW-1185">Reference proteome</keyword>
<reference evidence="16" key="9">
    <citation type="submission" date="2025-05" db="UniProtKB">
        <authorList>
            <consortium name="Ensembl"/>
        </authorList>
    </citation>
    <scope>IDENTIFICATION</scope>
    <source>
        <strain evidence="16">C57BL/6J</strain>
    </source>
</reference>
<dbReference type="RefSeq" id="XP_036018603.1">
    <property type="nucleotide sequence ID" value="XM_036162710.1"/>
</dbReference>
<evidence type="ECO:0007829" key="26">
    <source>
        <dbReference type="PubMed" id="24129315"/>
    </source>
</evidence>
<feature type="compositionally biased region" description="Polar residues" evidence="13">
    <location>
        <begin position="1240"/>
        <end position="1254"/>
    </location>
</feature>
<dbReference type="PIRSF" id="PIRSF038181">
    <property type="entry name" value="Nuclear_receptor_coactivator"/>
    <property type="match status" value="1"/>
</dbReference>
<evidence type="ECO:0000259" key="14">
    <source>
        <dbReference type="PROSITE" id="PS50112"/>
    </source>
</evidence>
<dbReference type="InterPro" id="IPR000014">
    <property type="entry name" value="PAS"/>
</dbReference>
<dbReference type="UCSC" id="uc007ail.2">
    <property type="organism name" value="mouse"/>
</dbReference>
<feature type="compositionally biased region" description="Polar residues" evidence="13">
    <location>
        <begin position="658"/>
        <end position="671"/>
    </location>
</feature>
<dbReference type="DNASU" id="17978"/>
<dbReference type="SUPFAM" id="SSF69125">
    <property type="entry name" value="Nuclear receptor coactivator interlocking domain"/>
    <property type="match status" value="1"/>
</dbReference>
<dbReference type="InterPro" id="IPR037077">
    <property type="entry name" value="Nuc_rcpt_coact_Ncoa_int_sf"/>
</dbReference>
<comment type="function">
    <text evidence="10">Transcriptional coactivator for steroid receptors and nuclear receptors. Coactivator of the steroid binding domain (AF-2) but not of the modulating N-terminal domain (AF-1). Required with NCOA1 to control energy balance between white and brown adipose tissues. Critical regulator of glucose metabolism regulation, acts as a RORA coactivator to specifically modulate G6PC1 expression. Involved in the positive regulation of the transcriptional activity of the glucocorticoid receptor NR3C1 by sumoylation enhancer RWDD3. Positively regulates the circadian clock by acting as a transcriptional coactivator for the CLOCK-BMAL1 heterodimer.</text>
</comment>
<keyword evidence="3" id="KW-0488">Methylation</keyword>
<dbReference type="InterPro" id="IPR013767">
    <property type="entry name" value="PAS_fold"/>
</dbReference>
<evidence type="ECO:0007829" key="21">
    <source>
        <dbReference type="PubMed" id="17242355"/>
    </source>
</evidence>
<dbReference type="Pfam" id="PF00989">
    <property type="entry name" value="PAS"/>
    <property type="match status" value="1"/>
</dbReference>
<dbReference type="VEuPathDB" id="HostDB:ENSMUSG00000005886"/>
<dbReference type="PANTHER" id="PTHR10684">
    <property type="entry name" value="NUCLEAR RECEPTOR COACTIVATOR"/>
    <property type="match status" value="1"/>
</dbReference>
<reference evidence="22" key="2">
    <citation type="journal article" date="2007" name="Science">
        <title>ATM and ATR substrate analysis reveals extensive protein networks responsive to DNA damage.</title>
        <authorList>
            <person name="Matsuoka S."/>
            <person name="Ballif B.A."/>
            <person name="Smogorzewska A."/>
            <person name="McDonald E.R."/>
            <person name="Hurov K.E."/>
            <person name="Luo J."/>
            <person name="Bakalarski C.E."/>
            <person name="Zhao Z."/>
            <person name="Solimini N."/>
            <person name="Lerenthal Y."/>
            <person name="Shiloh Y."/>
            <person name="Gygi S.P."/>
            <person name="Elledge S.J."/>
        </authorList>
    </citation>
    <scope>IDENTIFICATION BY MASS SPECTROMETRY [LARGE SCALE ANALYSIS]</scope>
</reference>
<dbReference type="Pfam" id="PF08832">
    <property type="entry name" value="SRC-1"/>
    <property type="match status" value="1"/>
</dbReference>
<dbReference type="GO" id="GO:0003713">
    <property type="term" value="F:transcription coactivator activity"/>
    <property type="evidence" value="ECO:0007669"/>
    <property type="project" value="InterPro"/>
</dbReference>
<comment type="subcellular location">
    <subcellularLocation>
        <location evidence="1 12">Nucleus</location>
    </subcellularLocation>
</comment>
<dbReference type="SUPFAM" id="SSF55785">
    <property type="entry name" value="PYP-like sensor domain (PAS domain)"/>
    <property type="match status" value="2"/>
</dbReference>
<dbReference type="InterPro" id="IPR010011">
    <property type="entry name" value="NCO_DUF1518"/>
</dbReference>
<comment type="similarity">
    <text evidence="2 12">Belongs to the SRC/p160 nuclear receptor coactivator family.</text>
</comment>
<dbReference type="InterPro" id="IPR011598">
    <property type="entry name" value="bHLH_dom"/>
</dbReference>
<evidence type="ECO:0000256" key="2">
    <source>
        <dbReference type="ARBA" id="ARBA00009933"/>
    </source>
</evidence>
<keyword evidence="7 12" id="KW-0010">Activator</keyword>
<dbReference type="FunFam" id="4.10.280.10:FF:000008">
    <property type="entry name" value="Nuclear receptor coactivator"/>
    <property type="match status" value="1"/>
</dbReference>